<evidence type="ECO:0008006" key="3">
    <source>
        <dbReference type="Google" id="ProtNLM"/>
    </source>
</evidence>
<evidence type="ECO:0000313" key="1">
    <source>
        <dbReference type="EMBL" id="MCZ8532667.1"/>
    </source>
</evidence>
<dbReference type="InterPro" id="IPR036188">
    <property type="entry name" value="FAD/NAD-bd_sf"/>
</dbReference>
<proteinExistence type="predicted"/>
<gene>
    <name evidence="1" type="ORF">M9R61_04805</name>
</gene>
<protein>
    <recommendedName>
        <fullName evidence="3">Thioredoxin reductase (NADPH)</fullName>
    </recommendedName>
</protein>
<reference evidence="1" key="1">
    <citation type="submission" date="2022-05" db="EMBL/GenBank/DDBJ databases">
        <authorList>
            <person name="Colautti A."/>
            <person name="Iacumin L."/>
        </authorList>
    </citation>
    <scope>NUCLEOTIDE SEQUENCE</scope>
    <source>
        <strain evidence="1">DSM 30747</strain>
    </source>
</reference>
<organism evidence="1 2">
    <name type="scientific">Psychrobacillus psychrodurans</name>
    <dbReference type="NCBI Taxonomy" id="126157"/>
    <lineage>
        <taxon>Bacteria</taxon>
        <taxon>Bacillati</taxon>
        <taxon>Bacillota</taxon>
        <taxon>Bacilli</taxon>
        <taxon>Bacillales</taxon>
        <taxon>Bacillaceae</taxon>
        <taxon>Psychrobacillus</taxon>
    </lineage>
</organism>
<dbReference type="AlphaFoldDB" id="A0A9X3R9Y5"/>
<comment type="caution">
    <text evidence="1">The sequence shown here is derived from an EMBL/GenBank/DDBJ whole genome shotgun (WGS) entry which is preliminary data.</text>
</comment>
<accession>A0A9X3R9Y5</accession>
<sequence length="69" mass="7133">MIIDCAIIGGGQGGLNAALVLGRSRRKTERVFACGDTRIAGPSQLIIVAGEGSMAAMAVNAELIEEKFN</sequence>
<name>A0A9X3R9Y5_9BACI</name>
<keyword evidence="2" id="KW-1185">Reference proteome</keyword>
<dbReference type="Gene3D" id="3.50.50.60">
    <property type="entry name" value="FAD/NAD(P)-binding domain"/>
    <property type="match status" value="2"/>
</dbReference>
<dbReference type="RefSeq" id="WP_090562255.1">
    <property type="nucleotide sequence ID" value="NZ_JAMKBI010000003.1"/>
</dbReference>
<dbReference type="EMBL" id="JAMKBI010000003">
    <property type="protein sequence ID" value="MCZ8532667.1"/>
    <property type="molecule type" value="Genomic_DNA"/>
</dbReference>
<evidence type="ECO:0000313" key="2">
    <source>
        <dbReference type="Proteomes" id="UP001152172"/>
    </source>
</evidence>
<dbReference type="Proteomes" id="UP001152172">
    <property type="component" value="Unassembled WGS sequence"/>
</dbReference>